<organism evidence="1 2">
    <name type="scientific">Aeromicrobium alkaliterrae</name>
    <dbReference type="NCBI Taxonomy" id="302168"/>
    <lineage>
        <taxon>Bacteria</taxon>
        <taxon>Bacillati</taxon>
        <taxon>Actinomycetota</taxon>
        <taxon>Actinomycetes</taxon>
        <taxon>Propionibacteriales</taxon>
        <taxon>Nocardioidaceae</taxon>
        <taxon>Aeromicrobium</taxon>
    </lineage>
</organism>
<sequence length="100" mass="11758">MGRVVRVFPEYGRDWPLWERVDSPAGYVTTPDTYGLSDDLTGAIAAWNDYWERHFAHDTGWDHPDHRDQWRRDGDRVVASLRTELWGIATVRYEPWPLGD</sequence>
<keyword evidence="2" id="KW-1185">Reference proteome</keyword>
<dbReference type="Proteomes" id="UP001501057">
    <property type="component" value="Unassembled WGS sequence"/>
</dbReference>
<comment type="caution">
    <text evidence="1">The sequence shown here is derived from an EMBL/GenBank/DDBJ whole genome shotgun (WGS) entry which is preliminary data.</text>
</comment>
<proteinExistence type="predicted"/>
<gene>
    <name evidence="1" type="ORF">GCM10009710_13220</name>
</gene>
<name>A0ABP4VSQ8_9ACTN</name>
<protein>
    <submittedName>
        <fullName evidence="1">Uncharacterized protein</fullName>
    </submittedName>
</protein>
<reference evidence="2" key="1">
    <citation type="journal article" date="2019" name="Int. J. Syst. Evol. Microbiol.">
        <title>The Global Catalogue of Microorganisms (GCM) 10K type strain sequencing project: providing services to taxonomists for standard genome sequencing and annotation.</title>
        <authorList>
            <consortium name="The Broad Institute Genomics Platform"/>
            <consortium name="The Broad Institute Genome Sequencing Center for Infectious Disease"/>
            <person name="Wu L."/>
            <person name="Ma J."/>
        </authorList>
    </citation>
    <scope>NUCLEOTIDE SEQUENCE [LARGE SCALE GENOMIC DNA]</scope>
    <source>
        <strain evidence="2">JCM 13518</strain>
    </source>
</reference>
<evidence type="ECO:0000313" key="2">
    <source>
        <dbReference type="Proteomes" id="UP001501057"/>
    </source>
</evidence>
<accession>A0ABP4VSQ8</accession>
<evidence type="ECO:0000313" key="1">
    <source>
        <dbReference type="EMBL" id="GAA1733877.1"/>
    </source>
</evidence>
<dbReference type="EMBL" id="BAAAME010000002">
    <property type="protein sequence ID" value="GAA1733877.1"/>
    <property type="molecule type" value="Genomic_DNA"/>
</dbReference>